<name>A0ABU6H3G1_9BACI</name>
<dbReference type="EMBL" id="JARRTL010000007">
    <property type="protein sequence ID" value="MEC0484417.1"/>
    <property type="molecule type" value="Genomic_DNA"/>
</dbReference>
<dbReference type="InterPro" id="IPR011214">
    <property type="entry name" value="UCP020967"/>
</dbReference>
<protein>
    <submittedName>
        <fullName evidence="3">Phosphoribosyltransferase family protein</fullName>
    </submittedName>
</protein>
<dbReference type="InterPro" id="IPR022537">
    <property type="entry name" value="TRSP_dom"/>
</dbReference>
<keyword evidence="4" id="KW-1185">Reference proteome</keyword>
<comment type="caution">
    <text evidence="3">The sequence shown here is derived from an EMBL/GenBank/DDBJ whole genome shotgun (WGS) entry which is preliminary data.</text>
</comment>
<reference evidence="3 4" key="1">
    <citation type="submission" date="2023-03" db="EMBL/GenBank/DDBJ databases">
        <title>Agriculturally important microbes genome sequencing.</title>
        <authorList>
            <person name="Dunlap C."/>
        </authorList>
    </citation>
    <scope>NUCLEOTIDE SEQUENCE [LARGE SCALE GENOMIC DNA]</scope>
    <source>
        <strain evidence="3 4">CBP-3203</strain>
    </source>
</reference>
<dbReference type="GO" id="GO:0016757">
    <property type="term" value="F:glycosyltransferase activity"/>
    <property type="evidence" value="ECO:0007669"/>
    <property type="project" value="UniProtKB-KW"/>
</dbReference>
<dbReference type="InterPro" id="IPR041688">
    <property type="entry name" value="PRTase_2"/>
</dbReference>
<proteinExistence type="predicted"/>
<dbReference type="InterPro" id="IPR000836">
    <property type="entry name" value="PRTase_dom"/>
</dbReference>
<dbReference type="Gene3D" id="3.40.50.2020">
    <property type="match status" value="1"/>
</dbReference>
<dbReference type="Proteomes" id="UP001341297">
    <property type="component" value="Unassembled WGS sequence"/>
</dbReference>
<organism evidence="3 4">
    <name type="scientific">Bacillus glycinifermentans</name>
    <dbReference type="NCBI Taxonomy" id="1664069"/>
    <lineage>
        <taxon>Bacteria</taxon>
        <taxon>Bacillati</taxon>
        <taxon>Bacillota</taxon>
        <taxon>Bacilli</taxon>
        <taxon>Bacillales</taxon>
        <taxon>Bacillaceae</taxon>
        <taxon>Bacillus</taxon>
    </lineage>
</organism>
<feature type="domain" description="TRSP" evidence="1">
    <location>
        <begin position="293"/>
        <end position="414"/>
    </location>
</feature>
<evidence type="ECO:0000313" key="4">
    <source>
        <dbReference type="Proteomes" id="UP001341297"/>
    </source>
</evidence>
<dbReference type="CDD" id="cd06223">
    <property type="entry name" value="PRTases_typeI"/>
    <property type="match status" value="1"/>
</dbReference>
<sequence length="466" mass="51659">MEVDLSVAGNPLSIPPETLFEMAARVNKKRGFLFVSKVLGKHIPVSPLKPLLASGLLAIEYAERTFGLMTDIKAEVIKGFLAEDHESMKKACDLLEKQRLALPVSPIVIGFAETATALGHGVYDSIEGASFIHTTRETLKDADPVLTFEEEHSHAVDQLCYTDEPIFSAAERPVILVDDELTTGKTALNIIRDIQKKHPRREYAVLSLLDWRSSEHKEEFRKAEAELGVTISTSALLSGAVAYQGKTLDQSSYDDRPRGDEEDVSVRWIDLSDCFTALPHLSEQTGDAPFVKETGRFGLAAGDKRGVEAACQKAAERLNALRKGKRVLCLGTGEFMYLPMKIASLMGEHVFYHSTTRSPIHPSGEEGYDVKNGFGFPNPENETVKHFIYNLPKRGYDEVFVFIEKSVAARSLLPMFRIFSDRQINDVTVVTFSKGSDRHGSCCCGNGQLSRVGCDVSFKRPVRHFD</sequence>
<feature type="domain" description="Orotate phosphoribosyltransferase-like" evidence="2">
    <location>
        <begin position="19"/>
        <end position="239"/>
    </location>
</feature>
<evidence type="ECO:0000313" key="3">
    <source>
        <dbReference type="EMBL" id="MEC0484417.1"/>
    </source>
</evidence>
<dbReference type="Pfam" id="PF12500">
    <property type="entry name" value="TRSP"/>
    <property type="match status" value="1"/>
</dbReference>
<dbReference type="RefSeq" id="WP_082634600.1">
    <property type="nucleotide sequence ID" value="NZ_JARRTL010000007.1"/>
</dbReference>
<keyword evidence="3" id="KW-0808">Transferase</keyword>
<gene>
    <name evidence="3" type="ORF">P8828_06075</name>
</gene>
<evidence type="ECO:0000259" key="2">
    <source>
        <dbReference type="Pfam" id="PF15609"/>
    </source>
</evidence>
<dbReference type="Pfam" id="PF15609">
    <property type="entry name" value="PRTase_2"/>
    <property type="match status" value="1"/>
</dbReference>
<keyword evidence="3" id="KW-0328">Glycosyltransferase</keyword>
<accession>A0ABU6H3G1</accession>
<dbReference type="InterPro" id="IPR029057">
    <property type="entry name" value="PRTase-like"/>
</dbReference>
<evidence type="ECO:0000259" key="1">
    <source>
        <dbReference type="Pfam" id="PF12500"/>
    </source>
</evidence>
<dbReference type="PIRSF" id="PIRSF020967">
    <property type="entry name" value="UCP020967"/>
    <property type="match status" value="1"/>
</dbReference>
<dbReference type="SUPFAM" id="SSF53271">
    <property type="entry name" value="PRTase-like"/>
    <property type="match status" value="1"/>
</dbReference>